<evidence type="ECO:0000256" key="3">
    <source>
        <dbReference type="ARBA" id="ARBA00022448"/>
    </source>
</evidence>
<reference evidence="9 10" key="1">
    <citation type="submission" date="2021-03" db="EMBL/GenBank/DDBJ databases">
        <title>The first data on the complete genome of the tetrodotoxin-producing bacterium.</title>
        <authorList>
            <person name="Melnikova D.I."/>
            <person name="Nijland R."/>
            <person name="Magarlamov T.Y."/>
        </authorList>
    </citation>
    <scope>NUCLEOTIDE SEQUENCE [LARGE SCALE GENOMIC DNA]</scope>
    <source>
        <strain evidence="9 10">1839</strain>
    </source>
</reference>
<feature type="transmembrane region" description="Helical" evidence="8">
    <location>
        <begin position="242"/>
        <end position="261"/>
    </location>
</feature>
<keyword evidence="4" id="KW-1003">Cell membrane</keyword>
<comment type="similarity">
    <text evidence="2">Belongs to the CorA metal ion transporter (MIT) (TC 1.A.35) family.</text>
</comment>
<dbReference type="PANTHER" id="PTHR46494:SF2">
    <property type="entry name" value="MAGNESIUM TRANSPORT PROTEIN CORA"/>
    <property type="match status" value="1"/>
</dbReference>
<evidence type="ECO:0000313" key="10">
    <source>
        <dbReference type="Proteomes" id="UP000679247"/>
    </source>
</evidence>
<dbReference type="Proteomes" id="UP000679247">
    <property type="component" value="Chromosome"/>
</dbReference>
<organism evidence="9 10">
    <name type="scientific">Cytobacillus gottheilii</name>
    <dbReference type="NCBI Taxonomy" id="859144"/>
    <lineage>
        <taxon>Bacteria</taxon>
        <taxon>Bacillati</taxon>
        <taxon>Bacillota</taxon>
        <taxon>Bacilli</taxon>
        <taxon>Bacillales</taxon>
        <taxon>Bacillaceae</taxon>
        <taxon>Cytobacillus</taxon>
    </lineage>
</organism>
<dbReference type="InterPro" id="IPR045861">
    <property type="entry name" value="CorA_cytoplasmic_dom"/>
</dbReference>
<keyword evidence="6 8" id="KW-1133">Transmembrane helix</keyword>
<dbReference type="SUPFAM" id="SSF144083">
    <property type="entry name" value="Magnesium transport protein CorA, transmembrane region"/>
    <property type="match status" value="1"/>
</dbReference>
<dbReference type="Gene3D" id="1.20.58.340">
    <property type="entry name" value="Magnesium transport protein CorA, transmembrane region"/>
    <property type="match status" value="2"/>
</dbReference>
<sequence length="313" mass="36829">MGQAFKYSNWKWLHYNHEEELDMKIAPPFQEVFKIWIDSLQDSETNVLTIDSTKRNAESVRGSLIYQQTIDEQRENRIFHYFITENSLYTVGFDLEAIDVIEEDTLMKKMEHAHNGIEGFFVLLGEILSYSIKKIDQFEIRLNDLLWKVKKKNSIKRLEEIYKLRHELLVWKNLMIPIKELEIGLNEAFGSEESNLPEYKRVCNRIKRGSMLIQEYQDEINTLVNFEEMVSTHRGNEIMKTLTVITTLFTPVSAWGALWGMNFKLMPELDWKLGYPLSLLIIIGSTAALYILLIKKGWMGDILKGRKRDSFFK</sequence>
<evidence type="ECO:0000313" key="9">
    <source>
        <dbReference type="EMBL" id="QVY62282.1"/>
    </source>
</evidence>
<protein>
    <submittedName>
        <fullName evidence="9">Magnesium transporter CorA family protein</fullName>
    </submittedName>
</protein>
<comment type="subcellular location">
    <subcellularLocation>
        <location evidence="1">Cell membrane</location>
        <topology evidence="1">Multi-pass membrane protein</topology>
    </subcellularLocation>
</comment>
<evidence type="ECO:0000256" key="5">
    <source>
        <dbReference type="ARBA" id="ARBA00022692"/>
    </source>
</evidence>
<feature type="transmembrane region" description="Helical" evidence="8">
    <location>
        <begin position="273"/>
        <end position="294"/>
    </location>
</feature>
<keyword evidence="7 8" id="KW-0472">Membrane</keyword>
<dbReference type="EMBL" id="CP071709">
    <property type="protein sequence ID" value="QVY62282.1"/>
    <property type="molecule type" value="Genomic_DNA"/>
</dbReference>
<evidence type="ECO:0000256" key="2">
    <source>
        <dbReference type="ARBA" id="ARBA00009765"/>
    </source>
</evidence>
<proteinExistence type="inferred from homology"/>
<name>A0ABX8FE02_9BACI</name>
<dbReference type="SUPFAM" id="SSF143865">
    <property type="entry name" value="CorA soluble domain-like"/>
    <property type="match status" value="1"/>
</dbReference>
<evidence type="ECO:0000256" key="4">
    <source>
        <dbReference type="ARBA" id="ARBA00022475"/>
    </source>
</evidence>
<keyword evidence="5 8" id="KW-0812">Transmembrane</keyword>
<keyword evidence="3" id="KW-0813">Transport</keyword>
<dbReference type="PANTHER" id="PTHR46494">
    <property type="entry name" value="CORA FAMILY METAL ION TRANSPORTER (EUROFUNG)"/>
    <property type="match status" value="1"/>
</dbReference>
<dbReference type="Pfam" id="PF01544">
    <property type="entry name" value="CorA"/>
    <property type="match status" value="1"/>
</dbReference>
<dbReference type="RefSeq" id="WP_214477785.1">
    <property type="nucleotide sequence ID" value="NZ_CANKUS010000014.1"/>
</dbReference>
<evidence type="ECO:0000256" key="8">
    <source>
        <dbReference type="SAM" id="Phobius"/>
    </source>
</evidence>
<evidence type="ECO:0000256" key="6">
    <source>
        <dbReference type="ARBA" id="ARBA00022989"/>
    </source>
</evidence>
<accession>A0ABX8FE02</accession>
<evidence type="ECO:0000256" key="7">
    <source>
        <dbReference type="ARBA" id="ARBA00023136"/>
    </source>
</evidence>
<dbReference type="InterPro" id="IPR002523">
    <property type="entry name" value="MgTranspt_CorA/ZnTranspt_ZntB"/>
</dbReference>
<dbReference type="CDD" id="cd12821">
    <property type="entry name" value="EcCorA_ZntB-like"/>
    <property type="match status" value="1"/>
</dbReference>
<dbReference type="InterPro" id="IPR045863">
    <property type="entry name" value="CorA_TM1_TM2"/>
</dbReference>
<keyword evidence="10" id="KW-1185">Reference proteome</keyword>
<evidence type="ECO:0000256" key="1">
    <source>
        <dbReference type="ARBA" id="ARBA00004651"/>
    </source>
</evidence>
<gene>
    <name evidence="9" type="ORF">J1899_04025</name>
</gene>